<dbReference type="EMBL" id="RQEP01000005">
    <property type="protein sequence ID" value="TGK06614.1"/>
    <property type="molecule type" value="Genomic_DNA"/>
</dbReference>
<reference evidence="2" key="1">
    <citation type="journal article" date="2019" name="PLoS Negl. Trop. Dis.">
        <title>Revisiting the worldwide diversity of Leptospira species in the environment.</title>
        <authorList>
            <person name="Vincent A.T."/>
            <person name="Schiettekatte O."/>
            <person name="Bourhy P."/>
            <person name="Veyrier F.J."/>
            <person name="Picardeau M."/>
        </authorList>
    </citation>
    <scope>NUCLEOTIDE SEQUENCE [LARGE SCALE GENOMIC DNA]</scope>
    <source>
        <strain evidence="2">SSS9</strain>
    </source>
</reference>
<dbReference type="Gene3D" id="2.130.10.10">
    <property type="entry name" value="YVTN repeat-like/Quinoprotein amine dehydrogenase"/>
    <property type="match status" value="1"/>
</dbReference>
<evidence type="ECO:0000313" key="3">
    <source>
        <dbReference type="Proteomes" id="UP000297453"/>
    </source>
</evidence>
<feature type="signal peptide" evidence="1">
    <location>
        <begin position="1"/>
        <end position="26"/>
    </location>
</feature>
<evidence type="ECO:0000313" key="2">
    <source>
        <dbReference type="EMBL" id="TGK06614.1"/>
    </source>
</evidence>
<keyword evidence="3" id="KW-1185">Reference proteome</keyword>
<dbReference type="AlphaFoldDB" id="A0A4R9G596"/>
<gene>
    <name evidence="2" type="ORF">EHO59_00275</name>
</gene>
<proteinExistence type="predicted"/>
<dbReference type="SUPFAM" id="SSF51004">
    <property type="entry name" value="C-terminal (heme d1) domain of cytochrome cd1-nitrite reductase"/>
    <property type="match status" value="1"/>
</dbReference>
<dbReference type="InterPro" id="IPR015943">
    <property type="entry name" value="WD40/YVTN_repeat-like_dom_sf"/>
</dbReference>
<dbReference type="RefSeq" id="WP_135583625.1">
    <property type="nucleotide sequence ID" value="NZ_RQEP01000005.1"/>
</dbReference>
<accession>A0A4R9G596</accession>
<dbReference type="Proteomes" id="UP000297453">
    <property type="component" value="Unassembled WGS sequence"/>
</dbReference>
<dbReference type="InterPro" id="IPR011048">
    <property type="entry name" value="Haem_d1_sf"/>
</dbReference>
<evidence type="ECO:0000256" key="1">
    <source>
        <dbReference type="SAM" id="SignalP"/>
    </source>
</evidence>
<sequence>MRRKFVISLILSFATFSVSLSSQSLKKVDSFKTENRANSFTKLDSNRFVLVGQKNENWDVLASHKVTFHIFDIREKKLQSVVPPIADYAQNNLGIFFDGNPVVSYPNGKTYIQFRSSLVYYDGNRAGILLRNTSHSDKTRTQERTIYLNWELGSNQITWSKAISELNQFENVDINRGGGVRESKSVLRNLLIPVGIDSNRQIFYYTIEKERNEKGWPNSISVMSFSIGSKSVDEVASLQVEKINDADYSSPMLAPNSDFSKLGILEYSELSLKKLVKGHVLDLKKGKVIDFPIPVSPYGAAFDPESQYFLVLSNETGKLVKTNLTTLEQQTMDSIHGARYLVFSNTGKYLFAFAHGGTIEVRAVPSLMVVKSIQVSSLHTDQAAWEPGGSVFTSNGLWATIPESDAISQLGKSGLHLFEIEE</sequence>
<dbReference type="OrthoDB" id="316661at2"/>
<feature type="chain" id="PRO_5020351985" description="WD40 repeat domain-containing protein" evidence="1">
    <location>
        <begin position="27"/>
        <end position="422"/>
    </location>
</feature>
<comment type="caution">
    <text evidence="2">The sequence shown here is derived from an EMBL/GenBank/DDBJ whole genome shotgun (WGS) entry which is preliminary data.</text>
</comment>
<name>A0A4R9G596_9LEPT</name>
<protein>
    <recommendedName>
        <fullName evidence="4">WD40 repeat domain-containing protein</fullName>
    </recommendedName>
</protein>
<keyword evidence="1" id="KW-0732">Signal</keyword>
<organism evidence="2 3">
    <name type="scientific">Leptospira semungkisensis</name>
    <dbReference type="NCBI Taxonomy" id="2484985"/>
    <lineage>
        <taxon>Bacteria</taxon>
        <taxon>Pseudomonadati</taxon>
        <taxon>Spirochaetota</taxon>
        <taxon>Spirochaetia</taxon>
        <taxon>Leptospirales</taxon>
        <taxon>Leptospiraceae</taxon>
        <taxon>Leptospira</taxon>
    </lineage>
</organism>
<evidence type="ECO:0008006" key="4">
    <source>
        <dbReference type="Google" id="ProtNLM"/>
    </source>
</evidence>